<sequence length="45" mass="5055">MMTLRMELFNPQIRKPPVKKRVTSWLKELESAALAVTPVTAPMSG</sequence>
<dbReference type="AlphaFoldDB" id="A0AA42GVK9"/>
<gene>
    <name evidence="1" type="ORF">N7376_06295</name>
</gene>
<accession>A0AA42GVK9</accession>
<dbReference type="EMBL" id="JAODYY010000002">
    <property type="protein sequence ID" value="MDH0123600.1"/>
    <property type="molecule type" value="Genomic_DNA"/>
</dbReference>
<reference evidence="1" key="1">
    <citation type="submission" date="2022-09" db="EMBL/GenBank/DDBJ databases">
        <title>Intensive care unit water sources are persistently colonized with multi-drug resistant bacteria and are the site of extensive horizontal gene transfer of antibiotic resistance genes.</title>
        <authorList>
            <person name="Diorio-Toth L."/>
        </authorList>
    </citation>
    <scope>NUCLEOTIDE SEQUENCE</scope>
    <source>
        <strain evidence="1">GD04153</strain>
    </source>
</reference>
<name>A0AA42GVK9_9HYPH</name>
<dbReference type="Proteomes" id="UP001158087">
    <property type="component" value="Unassembled WGS sequence"/>
</dbReference>
<proteinExistence type="predicted"/>
<evidence type="ECO:0000313" key="2">
    <source>
        <dbReference type="Proteomes" id="UP001158087"/>
    </source>
</evidence>
<protein>
    <submittedName>
        <fullName evidence="1">Uncharacterized protein</fullName>
    </submittedName>
</protein>
<comment type="caution">
    <text evidence="1">The sequence shown here is derived from an EMBL/GenBank/DDBJ whole genome shotgun (WGS) entry which is preliminary data.</text>
</comment>
<organism evidence="1 2">
    <name type="scientific">Brucella intermedia GD04153</name>
    <dbReference type="NCBI Taxonomy" id="2975438"/>
    <lineage>
        <taxon>Bacteria</taxon>
        <taxon>Pseudomonadati</taxon>
        <taxon>Pseudomonadota</taxon>
        <taxon>Alphaproteobacteria</taxon>
        <taxon>Hyphomicrobiales</taxon>
        <taxon>Brucellaceae</taxon>
        <taxon>Brucella/Ochrobactrum group</taxon>
        <taxon>Brucella</taxon>
    </lineage>
</organism>
<evidence type="ECO:0000313" key="1">
    <source>
        <dbReference type="EMBL" id="MDH0123600.1"/>
    </source>
</evidence>